<dbReference type="SUPFAM" id="SSF81382">
    <property type="entry name" value="Skp1 dimerisation domain-like"/>
    <property type="match status" value="1"/>
</dbReference>
<accession>A0A059F3U2</accession>
<dbReference type="AlphaFoldDB" id="A0A059F3U2"/>
<reference evidence="1 2" key="2">
    <citation type="submission" date="2014-03" db="EMBL/GenBank/DDBJ databases">
        <title>The Genome Sequence of Anncaliia algerae insect isolate PRA339.</title>
        <authorList>
            <consortium name="The Broad Institute Genome Sequencing Platform"/>
            <consortium name="The Broad Institute Genome Sequencing Center for Infectious Disease"/>
            <person name="Cuomo C."/>
            <person name="Becnel J."/>
            <person name="Sanscrainte N."/>
            <person name="Walker B."/>
            <person name="Young S.K."/>
            <person name="Zeng Q."/>
            <person name="Gargeya S."/>
            <person name="Fitzgerald M."/>
            <person name="Haas B."/>
            <person name="Abouelleil A."/>
            <person name="Alvarado L."/>
            <person name="Arachchi H.M."/>
            <person name="Berlin A.M."/>
            <person name="Chapman S.B."/>
            <person name="Dewar J."/>
            <person name="Goldberg J."/>
            <person name="Griggs A."/>
            <person name="Gujja S."/>
            <person name="Hansen M."/>
            <person name="Howarth C."/>
            <person name="Imamovic A."/>
            <person name="Larimer J."/>
            <person name="McCowan C."/>
            <person name="Murphy C."/>
            <person name="Neiman D."/>
            <person name="Pearson M."/>
            <person name="Priest M."/>
            <person name="Roberts A."/>
            <person name="Saif S."/>
            <person name="Shea T."/>
            <person name="Sisk P."/>
            <person name="Sykes S."/>
            <person name="Wortman J."/>
            <person name="Nusbaum C."/>
            <person name="Birren B."/>
        </authorList>
    </citation>
    <scope>NUCLEOTIDE SEQUENCE [LARGE SCALE GENOMIC DNA]</scope>
    <source>
        <strain evidence="1 2">PRA339</strain>
    </source>
</reference>
<name>A0A059F3U2_9MICR</name>
<dbReference type="STRING" id="1288291.A0A059F3U2"/>
<dbReference type="Proteomes" id="UP000030655">
    <property type="component" value="Unassembled WGS sequence"/>
</dbReference>
<dbReference type="OrthoDB" id="2342932at2759"/>
<reference evidence="2" key="1">
    <citation type="submission" date="2013-02" db="EMBL/GenBank/DDBJ databases">
        <authorList>
            <consortium name="The Broad Institute Genome Sequencing Platform"/>
            <person name="Cuomo C."/>
            <person name="Becnel J."/>
            <person name="Sanscrainte N."/>
            <person name="Walker B."/>
            <person name="Young S.K."/>
            <person name="Zeng Q."/>
            <person name="Gargeya S."/>
            <person name="Fitzgerald M."/>
            <person name="Haas B."/>
            <person name="Abouelleil A."/>
            <person name="Alvarado L."/>
            <person name="Arachchi H.M."/>
            <person name="Berlin A.M."/>
            <person name="Chapman S.B."/>
            <person name="Dewar J."/>
            <person name="Goldberg J."/>
            <person name="Griggs A."/>
            <person name="Gujja S."/>
            <person name="Hansen M."/>
            <person name="Howarth C."/>
            <person name="Imamovic A."/>
            <person name="Larimer J."/>
            <person name="McCowan C."/>
            <person name="Murphy C."/>
            <person name="Neiman D."/>
            <person name="Pearson M."/>
            <person name="Priest M."/>
            <person name="Roberts A."/>
            <person name="Saif S."/>
            <person name="Shea T."/>
            <person name="Sisk P."/>
            <person name="Sykes S."/>
            <person name="Wortman J."/>
            <person name="Nusbaum C."/>
            <person name="Birren B."/>
        </authorList>
    </citation>
    <scope>NUCLEOTIDE SEQUENCE [LARGE SCALE GENOMIC DNA]</scope>
    <source>
        <strain evidence="2">PRA339</strain>
    </source>
</reference>
<proteinExistence type="predicted"/>
<dbReference type="Gene3D" id="3.30.710.10">
    <property type="entry name" value="Potassium Channel Kv1.1, Chain A"/>
    <property type="match status" value="1"/>
</dbReference>
<sequence length="153" mass="17714">MVLEVITSDKKIFFISDKFITQSYLLQDIIRLTVQESRLDILVCHGTMILIDEFIEINNQTLARREDPLLITFTDKIRGFFMALRHKEILDITNAASYLDMPVLLECCVRFVASMIENGSNLQELVGESMLDRKGDLHFENEFGWMDSDNSED</sequence>
<dbReference type="VEuPathDB" id="MicrosporidiaDB:H312_00930"/>
<dbReference type="InterPro" id="IPR036296">
    <property type="entry name" value="SKP1-like_dim_sf"/>
</dbReference>
<organism evidence="1 2">
    <name type="scientific">Anncaliia algerae PRA339</name>
    <dbReference type="NCBI Taxonomy" id="1288291"/>
    <lineage>
        <taxon>Eukaryota</taxon>
        <taxon>Fungi</taxon>
        <taxon>Fungi incertae sedis</taxon>
        <taxon>Microsporidia</taxon>
        <taxon>Tubulinosematoidea</taxon>
        <taxon>Tubulinosematidae</taxon>
        <taxon>Anncaliia</taxon>
    </lineage>
</organism>
<evidence type="ECO:0008006" key="3">
    <source>
        <dbReference type="Google" id="ProtNLM"/>
    </source>
</evidence>
<keyword evidence="2" id="KW-1185">Reference proteome</keyword>
<dbReference type="EMBL" id="KK365139">
    <property type="protein sequence ID" value="KCZ81606.1"/>
    <property type="molecule type" value="Genomic_DNA"/>
</dbReference>
<dbReference type="InterPro" id="IPR011333">
    <property type="entry name" value="SKP1/BTB/POZ_sf"/>
</dbReference>
<protein>
    <recommendedName>
        <fullName evidence="3">SKP1 component dimerisation domain-containing protein</fullName>
    </recommendedName>
</protein>
<gene>
    <name evidence="1" type="ORF">H312_00930</name>
</gene>
<dbReference type="GO" id="GO:0006511">
    <property type="term" value="P:ubiquitin-dependent protein catabolic process"/>
    <property type="evidence" value="ECO:0007669"/>
    <property type="project" value="InterPro"/>
</dbReference>
<evidence type="ECO:0000313" key="2">
    <source>
        <dbReference type="Proteomes" id="UP000030655"/>
    </source>
</evidence>
<evidence type="ECO:0000313" key="1">
    <source>
        <dbReference type="EMBL" id="KCZ81606.1"/>
    </source>
</evidence>
<dbReference type="HOGENOM" id="CLU_059252_4_2_1"/>